<feature type="binding site" evidence="5">
    <location>
        <position position="210"/>
    </location>
    <ligand>
        <name>Fe cation</name>
        <dbReference type="ChEBI" id="CHEBI:24875"/>
        <note>catalytic</note>
    </ligand>
</feature>
<dbReference type="EMBL" id="PZQS01000008">
    <property type="protein sequence ID" value="PVD26608.1"/>
    <property type="molecule type" value="Genomic_DNA"/>
</dbReference>
<evidence type="ECO:0000256" key="3">
    <source>
        <dbReference type="ARBA" id="ARBA00023002"/>
    </source>
</evidence>
<dbReference type="InterPro" id="IPR027450">
    <property type="entry name" value="AlkB-like"/>
</dbReference>
<feature type="binding site" evidence="5">
    <location>
        <position position="264"/>
    </location>
    <ligand>
        <name>Fe cation</name>
        <dbReference type="ChEBI" id="CHEBI:24875"/>
        <note>catalytic</note>
    </ligand>
</feature>
<dbReference type="GO" id="GO:0005737">
    <property type="term" value="C:cytoplasm"/>
    <property type="evidence" value="ECO:0007669"/>
    <property type="project" value="TreeGrafter"/>
</dbReference>
<dbReference type="InterPro" id="IPR005123">
    <property type="entry name" value="Oxoglu/Fe-dep_dioxygenase_dom"/>
</dbReference>
<dbReference type="STRING" id="400727.A0A2T7NZL0"/>
<dbReference type="GO" id="GO:0035513">
    <property type="term" value="P:oxidative RNA demethylation"/>
    <property type="evidence" value="ECO:0007669"/>
    <property type="project" value="TreeGrafter"/>
</dbReference>
<evidence type="ECO:0000313" key="8">
    <source>
        <dbReference type="Proteomes" id="UP000245119"/>
    </source>
</evidence>
<dbReference type="GO" id="GO:0035516">
    <property type="term" value="F:broad specificity oxidative DNA demethylase activity"/>
    <property type="evidence" value="ECO:0007669"/>
    <property type="project" value="TreeGrafter"/>
</dbReference>
<evidence type="ECO:0000256" key="1">
    <source>
        <dbReference type="ARBA" id="ARBA00022723"/>
    </source>
</evidence>
<dbReference type="PANTHER" id="PTHR16557">
    <property type="entry name" value="ALKYLATED DNA REPAIR PROTEIN ALKB-RELATED"/>
    <property type="match status" value="1"/>
</dbReference>
<dbReference type="PANTHER" id="PTHR16557:SF2">
    <property type="entry name" value="NUCLEIC ACID DIOXYGENASE ALKBH1"/>
    <property type="match status" value="1"/>
</dbReference>
<evidence type="ECO:0000256" key="4">
    <source>
        <dbReference type="ARBA" id="ARBA00023004"/>
    </source>
</evidence>
<comment type="caution">
    <text evidence="7">The sequence shown here is derived from an EMBL/GenBank/DDBJ whole genome shotgun (WGS) entry which is preliminary data.</text>
</comment>
<keyword evidence="4 5" id="KW-0408">Iron</keyword>
<dbReference type="GO" id="GO:0008198">
    <property type="term" value="F:ferrous iron binding"/>
    <property type="evidence" value="ECO:0007669"/>
    <property type="project" value="TreeGrafter"/>
</dbReference>
<evidence type="ECO:0000256" key="2">
    <source>
        <dbReference type="ARBA" id="ARBA00022964"/>
    </source>
</evidence>
<keyword evidence="1 5" id="KW-0479">Metal-binding</keyword>
<proteinExistence type="predicted"/>
<dbReference type="OrthoDB" id="6614653at2759"/>
<accession>A0A2T7NZL0</accession>
<dbReference type="Gene3D" id="2.60.120.590">
    <property type="entry name" value="Alpha-ketoglutarate-dependent dioxygenase AlkB-like"/>
    <property type="match status" value="1"/>
</dbReference>
<comment type="cofactor">
    <cofactor evidence="5">
        <name>Fe(2+)</name>
        <dbReference type="ChEBI" id="CHEBI:29033"/>
    </cofactor>
    <text evidence="5">Binds 1 Fe(2+) ion per subunit.</text>
</comment>
<dbReference type="GO" id="GO:0005634">
    <property type="term" value="C:nucleus"/>
    <property type="evidence" value="ECO:0007669"/>
    <property type="project" value="TreeGrafter"/>
</dbReference>
<feature type="domain" description="Fe2OG dioxygenase" evidence="6">
    <location>
        <begin position="190"/>
        <end position="310"/>
    </location>
</feature>
<dbReference type="Proteomes" id="UP000245119">
    <property type="component" value="Linkage Group LG8"/>
</dbReference>
<protein>
    <recommendedName>
        <fullName evidence="6">Fe2OG dioxygenase domain-containing protein</fullName>
    </recommendedName>
</protein>
<dbReference type="Pfam" id="PF13532">
    <property type="entry name" value="2OG-FeII_Oxy_2"/>
    <property type="match status" value="1"/>
</dbReference>
<dbReference type="AlphaFoldDB" id="A0A2T7NZL0"/>
<dbReference type="InterPro" id="IPR037151">
    <property type="entry name" value="AlkB-like_sf"/>
</dbReference>
<reference evidence="7 8" key="1">
    <citation type="submission" date="2018-04" db="EMBL/GenBank/DDBJ databases">
        <title>The genome of golden apple snail Pomacea canaliculata provides insight into stress tolerance and invasive adaptation.</title>
        <authorList>
            <person name="Liu C."/>
            <person name="Liu B."/>
            <person name="Ren Y."/>
            <person name="Zhang Y."/>
            <person name="Wang H."/>
            <person name="Li S."/>
            <person name="Jiang F."/>
            <person name="Yin L."/>
            <person name="Zhang G."/>
            <person name="Qian W."/>
            <person name="Fan W."/>
        </authorList>
    </citation>
    <scope>NUCLEOTIDE SEQUENCE [LARGE SCALE GENOMIC DNA]</scope>
    <source>
        <strain evidence="7">SZHN2017</strain>
        <tissue evidence="7">Muscle</tissue>
    </source>
</reference>
<name>A0A2T7NZL0_POMCA</name>
<evidence type="ECO:0000259" key="6">
    <source>
        <dbReference type="PROSITE" id="PS51471"/>
    </source>
</evidence>
<evidence type="ECO:0000256" key="5">
    <source>
        <dbReference type="PIRSR" id="PIRSR604574-2"/>
    </source>
</evidence>
<gene>
    <name evidence="7" type="ORF">C0Q70_14285</name>
</gene>
<dbReference type="InterPro" id="IPR004574">
    <property type="entry name" value="Alkb"/>
</dbReference>
<sequence>MTEKEPDDVDAFKPEFKKYKRKDHDIDLSDVVDLGKNPHTYSDKEVVRVTPCSNPSLKPVSGLKNASDWEIYHFSFPEGFYLVKNPFLHGFQQYWVSRCLADLPLPPNVTNLSVHPDVDPKSMWEDFAKNCDKKNFYKTAPLWKLRWTTVGYHYDWNTKEYRGDHYTPFPEDLGILSQYVAAVLGFPDFRAEAGIVNYYHLDSTLAAHTDHSEFTHQAPLLSFSFGLDAIFLLGGLTKKTKPTAILLHSGDICVMSGVSRLTYHAVPRILCPPTKDDFLLPSLPQSIVSKAHCEQKACKRNASETFKVVECYKSSRLSSDSLQPCVSSSAVLKGGSDHDCGKSCDHLHEDVLECSNAANSHDQVDTKLDHVPASGDHSETNSVKVTNENILREKNCTDCKMPEYGSKPHKAIENKVNHKVQGECRAPAMSYQMYNALVDQVNSQITCALELLDWRPFSIYMQSSRLNVNVRQVLAPGQTFPRRLSEEDVK</sequence>
<feature type="binding site" evidence="5">
    <location>
        <position position="208"/>
    </location>
    <ligand>
        <name>Fe cation</name>
        <dbReference type="ChEBI" id="CHEBI:24875"/>
        <note>catalytic</note>
    </ligand>
</feature>
<dbReference type="PROSITE" id="PS51471">
    <property type="entry name" value="FE2OG_OXY"/>
    <property type="match status" value="1"/>
</dbReference>
<keyword evidence="2" id="KW-0223">Dioxygenase</keyword>
<organism evidence="7 8">
    <name type="scientific">Pomacea canaliculata</name>
    <name type="common">Golden apple snail</name>
    <dbReference type="NCBI Taxonomy" id="400727"/>
    <lineage>
        <taxon>Eukaryota</taxon>
        <taxon>Metazoa</taxon>
        <taxon>Spiralia</taxon>
        <taxon>Lophotrochozoa</taxon>
        <taxon>Mollusca</taxon>
        <taxon>Gastropoda</taxon>
        <taxon>Caenogastropoda</taxon>
        <taxon>Architaenioglossa</taxon>
        <taxon>Ampullarioidea</taxon>
        <taxon>Ampullariidae</taxon>
        <taxon>Pomacea</taxon>
    </lineage>
</organism>
<keyword evidence="8" id="KW-1185">Reference proteome</keyword>
<keyword evidence="3" id="KW-0560">Oxidoreductase</keyword>
<dbReference type="GO" id="GO:0035515">
    <property type="term" value="F:oxidative RNA demethylase activity"/>
    <property type="evidence" value="ECO:0007669"/>
    <property type="project" value="TreeGrafter"/>
</dbReference>
<dbReference type="SUPFAM" id="SSF51197">
    <property type="entry name" value="Clavaminate synthase-like"/>
    <property type="match status" value="1"/>
</dbReference>
<evidence type="ECO:0000313" key="7">
    <source>
        <dbReference type="EMBL" id="PVD26608.1"/>
    </source>
</evidence>